<gene>
    <name evidence="2" type="ORF">AAE3_LOCUS9621</name>
</gene>
<feature type="region of interest" description="Disordered" evidence="1">
    <location>
        <begin position="67"/>
        <end position="93"/>
    </location>
</feature>
<feature type="compositionally biased region" description="Polar residues" evidence="1">
    <location>
        <begin position="121"/>
        <end position="140"/>
    </location>
</feature>
<reference evidence="2 3" key="1">
    <citation type="submission" date="2020-01" db="EMBL/GenBank/DDBJ databases">
        <authorList>
            <person name="Gupta K D."/>
        </authorList>
    </citation>
    <scope>NUCLEOTIDE SEQUENCE [LARGE SCALE GENOMIC DNA]</scope>
</reference>
<name>A0A8S0WEX6_CYCAE</name>
<dbReference type="OrthoDB" id="3258143at2759"/>
<evidence type="ECO:0000313" key="3">
    <source>
        <dbReference type="Proteomes" id="UP000467700"/>
    </source>
</evidence>
<evidence type="ECO:0000313" key="2">
    <source>
        <dbReference type="EMBL" id="CAA7267360.1"/>
    </source>
</evidence>
<keyword evidence="3" id="KW-1185">Reference proteome</keyword>
<dbReference type="AlphaFoldDB" id="A0A8S0WEX6"/>
<feature type="compositionally biased region" description="Basic and acidic residues" evidence="1">
    <location>
        <begin position="142"/>
        <end position="160"/>
    </location>
</feature>
<accession>A0A8S0WEX6</accession>
<proteinExistence type="predicted"/>
<protein>
    <submittedName>
        <fullName evidence="2">Uncharacterized protein</fullName>
    </submittedName>
</protein>
<comment type="caution">
    <text evidence="2">The sequence shown here is derived from an EMBL/GenBank/DDBJ whole genome shotgun (WGS) entry which is preliminary data.</text>
</comment>
<organism evidence="2 3">
    <name type="scientific">Cyclocybe aegerita</name>
    <name type="common">Black poplar mushroom</name>
    <name type="synonym">Agrocybe aegerita</name>
    <dbReference type="NCBI Taxonomy" id="1973307"/>
    <lineage>
        <taxon>Eukaryota</taxon>
        <taxon>Fungi</taxon>
        <taxon>Dikarya</taxon>
        <taxon>Basidiomycota</taxon>
        <taxon>Agaricomycotina</taxon>
        <taxon>Agaricomycetes</taxon>
        <taxon>Agaricomycetidae</taxon>
        <taxon>Agaricales</taxon>
        <taxon>Agaricineae</taxon>
        <taxon>Bolbitiaceae</taxon>
        <taxon>Cyclocybe</taxon>
    </lineage>
</organism>
<dbReference type="Proteomes" id="UP000467700">
    <property type="component" value="Unassembled WGS sequence"/>
</dbReference>
<evidence type="ECO:0000256" key="1">
    <source>
        <dbReference type="SAM" id="MobiDB-lite"/>
    </source>
</evidence>
<dbReference type="EMBL" id="CACVBS010000059">
    <property type="protein sequence ID" value="CAA7267360.1"/>
    <property type="molecule type" value="Genomic_DNA"/>
</dbReference>
<sequence>MVPIATYGYRLWFFDGACNKGAISQLKWMQQKAALWITGAFRTSPTGGLEALAGIISVHLMLKKGSGSASPAPPPTLAGSSSSLGGGASPISPDPTLTRATYSMIVLAQSCHMLPHRRSRSTTGSIHSSKYESDSGTAQPHQEMEVEGIQKGEEVTRDPSVDQLLGQYPLKF</sequence>
<feature type="region of interest" description="Disordered" evidence="1">
    <location>
        <begin position="116"/>
        <end position="172"/>
    </location>
</feature>